<dbReference type="InterPro" id="IPR048324">
    <property type="entry name" value="ZSWIM1-3_RNaseH-like"/>
</dbReference>
<accession>A0A225WU75</accession>
<protein>
    <recommendedName>
        <fullName evidence="1">ZSWIM1/3 RNaseH-like domain-containing protein</fullName>
    </recommendedName>
</protein>
<dbReference type="PANTHER" id="PTHR31569">
    <property type="entry name" value="SWIM-TYPE DOMAIN-CONTAINING PROTEIN"/>
    <property type="match status" value="1"/>
</dbReference>
<proteinExistence type="predicted"/>
<sequence length="351" mass="40460">MIDDAFGHMVICVCVFGDRLVIQRSVGDRLGQYVQHSLVENESHACMKDAIEAFKEHNPAWDKIRAFMIDKDFGEISLLQKEFPLARVLISHFHLKKYLRTEMSRAEYDGRNGVDVDRVEDSLDMMIKARDEEEYDRGLRYIDVGRLRKRHLGNHTNNRLEASWGALKDILKPEMELDECVETLPYVTQCIAGIETYRKSLPTEDHSRMLGVTIKKLGTFTEKDQITIRDWNDEMPGWQIVSKLSRISLPSPLNDCTTVDLEACAKRLETVNLKSKLDTRFGPVAVPEVAFFRRSEWLDDSCVKLVMSYLMDQEQDAQGRSRIGCVNPLYATVVNEEIKRQTIARSPFHKD</sequence>
<keyword evidence="3" id="KW-1185">Reference proteome</keyword>
<gene>
    <name evidence="2" type="ORF">PHMEG_0004303</name>
</gene>
<reference evidence="3" key="1">
    <citation type="submission" date="2017-03" db="EMBL/GenBank/DDBJ databases">
        <title>Phytopthora megakarya and P. palmivora, two closely related causual agents of cacao black pod achieved similar genome size and gene model numbers by different mechanisms.</title>
        <authorList>
            <person name="Ali S."/>
            <person name="Shao J."/>
            <person name="Larry D.J."/>
            <person name="Kronmiller B."/>
            <person name="Shen D."/>
            <person name="Strem M.D."/>
            <person name="Melnick R.L."/>
            <person name="Guiltinan M.J."/>
            <person name="Tyler B.M."/>
            <person name="Meinhardt L.W."/>
            <person name="Bailey B.A."/>
        </authorList>
    </citation>
    <scope>NUCLEOTIDE SEQUENCE [LARGE SCALE GENOMIC DNA]</scope>
    <source>
        <strain evidence="3">zdho120</strain>
    </source>
</reference>
<dbReference type="AlphaFoldDB" id="A0A225WU75"/>
<comment type="caution">
    <text evidence="2">The sequence shown here is derived from an EMBL/GenBank/DDBJ whole genome shotgun (WGS) entry which is preliminary data.</text>
</comment>
<evidence type="ECO:0000313" key="3">
    <source>
        <dbReference type="Proteomes" id="UP000198211"/>
    </source>
</evidence>
<dbReference type="Pfam" id="PF21056">
    <property type="entry name" value="ZSWIM1-3_RNaseH-like"/>
    <property type="match status" value="1"/>
</dbReference>
<dbReference type="EMBL" id="NBNE01000249">
    <property type="protein sequence ID" value="OWZ21186.1"/>
    <property type="molecule type" value="Genomic_DNA"/>
</dbReference>
<dbReference type="Proteomes" id="UP000198211">
    <property type="component" value="Unassembled WGS sequence"/>
</dbReference>
<dbReference type="OrthoDB" id="124789at2759"/>
<dbReference type="PANTHER" id="PTHR31569:SF4">
    <property type="entry name" value="SWIM-TYPE DOMAIN-CONTAINING PROTEIN"/>
    <property type="match status" value="1"/>
</dbReference>
<feature type="domain" description="ZSWIM1/3 RNaseH-like" evidence="1">
    <location>
        <begin position="21"/>
        <end position="89"/>
    </location>
</feature>
<dbReference type="InterPro" id="IPR052579">
    <property type="entry name" value="Zinc_finger_SWIM"/>
</dbReference>
<evidence type="ECO:0000313" key="2">
    <source>
        <dbReference type="EMBL" id="OWZ21186.1"/>
    </source>
</evidence>
<name>A0A225WU75_9STRA</name>
<evidence type="ECO:0000259" key="1">
    <source>
        <dbReference type="Pfam" id="PF21056"/>
    </source>
</evidence>
<organism evidence="2 3">
    <name type="scientific">Phytophthora megakarya</name>
    <dbReference type="NCBI Taxonomy" id="4795"/>
    <lineage>
        <taxon>Eukaryota</taxon>
        <taxon>Sar</taxon>
        <taxon>Stramenopiles</taxon>
        <taxon>Oomycota</taxon>
        <taxon>Peronosporomycetes</taxon>
        <taxon>Peronosporales</taxon>
        <taxon>Peronosporaceae</taxon>
        <taxon>Phytophthora</taxon>
    </lineage>
</organism>